<dbReference type="Gene3D" id="3.20.20.100">
    <property type="entry name" value="NADP-dependent oxidoreductase domain"/>
    <property type="match status" value="1"/>
</dbReference>
<evidence type="ECO:0000313" key="2">
    <source>
        <dbReference type="EMBL" id="EOR71093.1"/>
    </source>
</evidence>
<dbReference type="EMBL" id="AOSG01000051">
    <property type="protein sequence ID" value="EOR71093.1"/>
    <property type="molecule type" value="Genomic_DNA"/>
</dbReference>
<dbReference type="PANTHER" id="PTHR43364">
    <property type="entry name" value="NADH-SPECIFIC METHYLGLYOXAL REDUCTASE-RELATED"/>
    <property type="match status" value="1"/>
</dbReference>
<dbReference type="AlphaFoldDB" id="A0A9P2TAD7"/>
<dbReference type="Proteomes" id="UP000014184">
    <property type="component" value="Unassembled WGS sequence"/>
</dbReference>
<dbReference type="InterPro" id="IPR036812">
    <property type="entry name" value="NAD(P)_OxRdtase_dom_sf"/>
</dbReference>
<evidence type="ECO:0000259" key="1">
    <source>
        <dbReference type="Pfam" id="PF00248"/>
    </source>
</evidence>
<name>A0A9P2TAD7_THEFU</name>
<dbReference type="RefSeq" id="WP_011292263.1">
    <property type="nucleotide sequence ID" value="NZ_AOSG01000051.1"/>
</dbReference>
<dbReference type="GO" id="GO:0005829">
    <property type="term" value="C:cytosol"/>
    <property type="evidence" value="ECO:0007669"/>
    <property type="project" value="TreeGrafter"/>
</dbReference>
<gene>
    <name evidence="2" type="ORF">TM51_09471</name>
</gene>
<dbReference type="InterPro" id="IPR023210">
    <property type="entry name" value="NADP_OxRdtase_dom"/>
</dbReference>
<reference evidence="2 3" key="1">
    <citation type="journal article" date="2013" name="Genome Announc.">
        <title>Draft Genome Sequence of the Lignocellulose Decomposer Thermobifida fusca Strain TM51.</title>
        <authorList>
            <person name="Toth A."/>
            <person name="Barna T."/>
            <person name="Nagy I."/>
            <person name="Horvath B."/>
            <person name="Nagy I."/>
            <person name="Tancsics A."/>
            <person name="Kriszt B."/>
            <person name="Baka E."/>
            <person name="Fekete C."/>
            <person name="Kukolya J."/>
        </authorList>
    </citation>
    <scope>NUCLEOTIDE SEQUENCE [LARGE SCALE GENOMIC DNA]</scope>
    <source>
        <strain evidence="2 3">TM51</strain>
    </source>
</reference>
<evidence type="ECO:0000313" key="3">
    <source>
        <dbReference type="Proteomes" id="UP000014184"/>
    </source>
</evidence>
<protein>
    <submittedName>
        <fullName evidence="2">Oxidoreductase</fullName>
    </submittedName>
</protein>
<dbReference type="SUPFAM" id="SSF51430">
    <property type="entry name" value="NAD(P)-linked oxidoreductase"/>
    <property type="match status" value="1"/>
</dbReference>
<proteinExistence type="predicted"/>
<dbReference type="InterPro" id="IPR050523">
    <property type="entry name" value="AKR_Detox_Biosynth"/>
</dbReference>
<organism evidence="2 3">
    <name type="scientific">Thermobifida fusca TM51</name>
    <dbReference type="NCBI Taxonomy" id="1169414"/>
    <lineage>
        <taxon>Bacteria</taxon>
        <taxon>Bacillati</taxon>
        <taxon>Actinomycetota</taxon>
        <taxon>Actinomycetes</taxon>
        <taxon>Streptosporangiales</taxon>
        <taxon>Nocardiopsidaceae</taxon>
        <taxon>Thermobifida</taxon>
    </lineage>
</organism>
<comment type="caution">
    <text evidence="2">The sequence shown here is derived from an EMBL/GenBank/DDBJ whole genome shotgun (WGS) entry which is preliminary data.</text>
</comment>
<dbReference type="PANTHER" id="PTHR43364:SF18">
    <property type="entry name" value="OXIDOREDUCTASE"/>
    <property type="match status" value="1"/>
</dbReference>
<dbReference type="Pfam" id="PF00248">
    <property type="entry name" value="Aldo_ket_red"/>
    <property type="match status" value="1"/>
</dbReference>
<feature type="domain" description="NADP-dependent oxidoreductase" evidence="1">
    <location>
        <begin position="16"/>
        <end position="306"/>
    </location>
</feature>
<sequence>MEQRHLGRSGLWVSTIALGTMTWGEDTEEGEAADLLATFVDAGGTLIDTADIYQGGQGERILGRLLPTVVRRDDVIIATKAGHCLDRRRPSNTSRRHLLAALEASLRRLQTDYVDLWQLHVYDPTTPLEETLAAVDSAVASGKARYVGVGQVTGWQLARYATWQQATLASGSSPIVAVGTEYSLLNRECERELLPAARACGVGILAWSPLGRGVLTGKYRTGVPRDSRGASAHMASFVEPYLDEQGRRIVESVYTAAQGLGVPPLGVALRWVLSQPGVAAACVGPRTVAQLSEILAAENVVLPREISEALADASAAAV</sequence>
<accession>A0A9P2TAD7</accession>
<keyword evidence="3" id="KW-1185">Reference proteome</keyword>